<dbReference type="SUPFAM" id="SSF47616">
    <property type="entry name" value="GST C-terminal domain-like"/>
    <property type="match status" value="1"/>
</dbReference>
<feature type="domain" description="GST N-terminal" evidence="6">
    <location>
        <begin position="3"/>
        <end position="89"/>
    </location>
</feature>
<evidence type="ECO:0000256" key="1">
    <source>
        <dbReference type="ARBA" id="ARBA00007409"/>
    </source>
</evidence>
<proteinExistence type="inferred from homology"/>
<accession>G3AR33</accession>
<evidence type="ECO:0000313" key="9">
    <source>
        <dbReference type="Proteomes" id="UP000000709"/>
    </source>
</evidence>
<dbReference type="GO" id="GO:0005737">
    <property type="term" value="C:cytoplasm"/>
    <property type="evidence" value="ECO:0007669"/>
    <property type="project" value="UniProtKB-ARBA"/>
</dbReference>
<dbReference type="FunCoup" id="G3AR33">
    <property type="interactions" value="103"/>
</dbReference>
<organism evidence="9">
    <name type="scientific">Spathaspora passalidarum (strain NRRL Y-27907 / 11-Y1)</name>
    <dbReference type="NCBI Taxonomy" id="619300"/>
    <lineage>
        <taxon>Eukaryota</taxon>
        <taxon>Fungi</taxon>
        <taxon>Dikarya</taxon>
        <taxon>Ascomycota</taxon>
        <taxon>Saccharomycotina</taxon>
        <taxon>Pichiomycetes</taxon>
        <taxon>Debaryomycetaceae</taxon>
        <taxon>Spathaspora</taxon>
    </lineage>
</organism>
<comment type="catalytic activity">
    <reaction evidence="4">
        <text>RX + glutathione = an S-substituted glutathione + a halide anion + H(+)</text>
        <dbReference type="Rhea" id="RHEA:16437"/>
        <dbReference type="ChEBI" id="CHEBI:15378"/>
        <dbReference type="ChEBI" id="CHEBI:16042"/>
        <dbReference type="ChEBI" id="CHEBI:17792"/>
        <dbReference type="ChEBI" id="CHEBI:57925"/>
        <dbReference type="ChEBI" id="CHEBI:90779"/>
        <dbReference type="EC" id="2.5.1.18"/>
    </reaction>
</comment>
<evidence type="ECO:0000256" key="5">
    <source>
        <dbReference type="RuleBase" id="RU003494"/>
    </source>
</evidence>
<keyword evidence="3 8" id="KW-0808">Transferase</keyword>
<feature type="domain" description="GST C-terminal" evidence="7">
    <location>
        <begin position="95"/>
        <end position="250"/>
    </location>
</feature>
<dbReference type="SFLD" id="SFLDG00358">
    <property type="entry name" value="Main_(cytGST)"/>
    <property type="match status" value="1"/>
</dbReference>
<dbReference type="Pfam" id="PF00043">
    <property type="entry name" value="GST_C"/>
    <property type="match status" value="1"/>
</dbReference>
<dbReference type="InterPro" id="IPR040079">
    <property type="entry name" value="Glutathione_S-Trfase"/>
</dbReference>
<dbReference type="PANTHER" id="PTHR44051">
    <property type="entry name" value="GLUTATHIONE S-TRANSFERASE-RELATED"/>
    <property type="match status" value="1"/>
</dbReference>
<dbReference type="InterPro" id="IPR004045">
    <property type="entry name" value="Glutathione_S-Trfase_N"/>
</dbReference>
<dbReference type="GO" id="GO:0004364">
    <property type="term" value="F:glutathione transferase activity"/>
    <property type="evidence" value="ECO:0007669"/>
    <property type="project" value="UniProtKB-EC"/>
</dbReference>
<dbReference type="STRING" id="619300.G3AR33"/>
<sequence length="250" mass="28574">MSKDSIILHWLNASRSQRVVWLLEELKIQYELKFYKRNAFHRAPKELAAVHPLGKSPVIEVVKEGGEKTVIAESGHIFSYLLRHYDHDNHLSPTDPDEKEELDYFLHYAEGTLEPFLVGVHVNEIAKKKAPFGTKFLMGMLVNGINQAYYTPGVASNMDFLEQTMKKQHEKGNKYFVGNKLSAADIILSFPVNSNFFANKEQADSIVGTDISKKWPHLKEWCEVIDKEPLQIQANSKVEKWESSLSQSVL</sequence>
<dbReference type="InterPro" id="IPR036249">
    <property type="entry name" value="Thioredoxin-like_sf"/>
</dbReference>
<name>G3AR33_SPAPN</name>
<evidence type="ECO:0000256" key="3">
    <source>
        <dbReference type="ARBA" id="ARBA00022679"/>
    </source>
</evidence>
<comment type="similarity">
    <text evidence="1 5">Belongs to the GST superfamily.</text>
</comment>
<keyword evidence="9" id="KW-1185">Reference proteome</keyword>
<dbReference type="PROSITE" id="PS50404">
    <property type="entry name" value="GST_NTER"/>
    <property type="match status" value="1"/>
</dbReference>
<evidence type="ECO:0000256" key="2">
    <source>
        <dbReference type="ARBA" id="ARBA00012452"/>
    </source>
</evidence>
<dbReference type="GO" id="GO:0004602">
    <property type="term" value="F:glutathione peroxidase activity"/>
    <property type="evidence" value="ECO:0007669"/>
    <property type="project" value="UniProtKB-ARBA"/>
</dbReference>
<dbReference type="CDD" id="cd03046">
    <property type="entry name" value="GST_N_GTT1_like"/>
    <property type="match status" value="1"/>
</dbReference>
<dbReference type="eggNOG" id="KOG0867">
    <property type="taxonomic scope" value="Eukaryota"/>
</dbReference>
<dbReference type="Pfam" id="PF02798">
    <property type="entry name" value="GST_N"/>
    <property type="match status" value="1"/>
</dbReference>
<dbReference type="PROSITE" id="PS50405">
    <property type="entry name" value="GST_CTER"/>
    <property type="match status" value="1"/>
</dbReference>
<reference evidence="8 9" key="1">
    <citation type="journal article" date="2011" name="Proc. Natl. Acad. Sci. U.S.A.">
        <title>Comparative genomics of xylose-fermenting fungi for enhanced biofuel production.</title>
        <authorList>
            <person name="Wohlbach D.J."/>
            <person name="Kuo A."/>
            <person name="Sato T.K."/>
            <person name="Potts K.M."/>
            <person name="Salamov A.A."/>
            <person name="LaButti K.M."/>
            <person name="Sun H."/>
            <person name="Clum A."/>
            <person name="Pangilinan J.L."/>
            <person name="Lindquist E.A."/>
            <person name="Lucas S."/>
            <person name="Lapidus A."/>
            <person name="Jin M."/>
            <person name="Gunawan C."/>
            <person name="Balan V."/>
            <person name="Dale B.E."/>
            <person name="Jeffries T.W."/>
            <person name="Zinkel R."/>
            <person name="Barry K.W."/>
            <person name="Grigoriev I.V."/>
            <person name="Gasch A.P."/>
        </authorList>
    </citation>
    <scope>NUCLEOTIDE SEQUENCE [LARGE SCALE GENOMIC DNA]</scope>
    <source>
        <strain evidence="9">NRRL Y-27907 / 11-Y1</strain>
    </source>
</reference>
<protein>
    <recommendedName>
        <fullName evidence="2">glutathione transferase</fullName>
        <ecNumber evidence="2">2.5.1.18</ecNumber>
    </recommendedName>
</protein>
<dbReference type="Gene3D" id="3.40.30.10">
    <property type="entry name" value="Glutaredoxin"/>
    <property type="match status" value="1"/>
</dbReference>
<evidence type="ECO:0000256" key="4">
    <source>
        <dbReference type="ARBA" id="ARBA00047960"/>
    </source>
</evidence>
<dbReference type="InParanoid" id="G3AR33"/>
<dbReference type="RefSeq" id="XP_007376472.1">
    <property type="nucleotide sequence ID" value="XM_007376410.1"/>
</dbReference>
<dbReference type="InterPro" id="IPR036282">
    <property type="entry name" value="Glutathione-S-Trfase_C_sf"/>
</dbReference>
<dbReference type="AlphaFoldDB" id="G3AR33"/>
<dbReference type="FunFam" id="3.40.30.10:FF:000156">
    <property type="entry name" value="Glutathione S-transferase 1"/>
    <property type="match status" value="1"/>
</dbReference>
<dbReference type="Gene3D" id="1.20.1050.10">
    <property type="match status" value="1"/>
</dbReference>
<evidence type="ECO:0000259" key="6">
    <source>
        <dbReference type="PROSITE" id="PS50404"/>
    </source>
</evidence>
<dbReference type="HOGENOM" id="CLU_011226_15_2_1"/>
<dbReference type="OMA" id="WIHFAES"/>
<dbReference type="InterPro" id="IPR004046">
    <property type="entry name" value="GST_C"/>
</dbReference>
<dbReference type="OrthoDB" id="2098326at2759"/>
<dbReference type="EC" id="2.5.1.18" evidence="2"/>
<dbReference type="GeneID" id="18874259"/>
<dbReference type="KEGG" id="spaa:SPAPADRAFT_62300"/>
<dbReference type="InterPro" id="IPR010987">
    <property type="entry name" value="Glutathione-S-Trfase_C-like"/>
</dbReference>
<dbReference type="PANTHER" id="PTHR44051:SF9">
    <property type="entry name" value="GLUTATHIONE S-TRANSFERASE 1"/>
    <property type="match status" value="1"/>
</dbReference>
<dbReference type="SUPFAM" id="SSF52833">
    <property type="entry name" value="Thioredoxin-like"/>
    <property type="match status" value="1"/>
</dbReference>
<evidence type="ECO:0000259" key="7">
    <source>
        <dbReference type="PROSITE" id="PS50405"/>
    </source>
</evidence>
<evidence type="ECO:0000313" key="8">
    <source>
        <dbReference type="EMBL" id="EGW31694.1"/>
    </source>
</evidence>
<gene>
    <name evidence="8" type="ORF">SPAPADRAFT_62300</name>
</gene>
<dbReference type="SFLD" id="SFLDS00019">
    <property type="entry name" value="Glutathione_Transferase_(cytos"/>
    <property type="match status" value="1"/>
</dbReference>
<dbReference type="Proteomes" id="UP000000709">
    <property type="component" value="Unassembled WGS sequence"/>
</dbReference>
<dbReference type="EMBL" id="GL996503">
    <property type="protein sequence ID" value="EGW31694.1"/>
    <property type="molecule type" value="Genomic_DNA"/>
</dbReference>